<comment type="caution">
    <text evidence="1">The sequence shown here is derived from an EMBL/GenBank/DDBJ whole genome shotgun (WGS) entry which is preliminary data.</text>
</comment>
<reference evidence="1" key="1">
    <citation type="submission" date="2021-06" db="EMBL/GenBank/DDBJ databases">
        <authorList>
            <person name="Kallberg Y."/>
            <person name="Tangrot J."/>
            <person name="Rosling A."/>
        </authorList>
    </citation>
    <scope>NUCLEOTIDE SEQUENCE</scope>
    <source>
        <strain evidence="1">AU212A</strain>
    </source>
</reference>
<name>A0ACA9JUE8_9GLOM</name>
<sequence>MQAIGEYPVECEDYEIEMILFALANLNERDPESQTFLKKIISILLEIKVSTSTYLTILNKVVVSNKCLLKISLVGVPQSMPQEVLNDENAIIQILINDYNGEKCNFIMKIIFPYRNSRLAYLKNTIRPHESLIFVVGQIAKEKEESFTSNSNDAHNKPELNSSDNLPLQKRVQIEDVKDEQSDHKSYADETNTLIDFEQEEGEPSNSYQENSLQGCKGFMATLVVQGLVVWLHDCSSSARTYVVFGSTAANSSTRTII</sequence>
<dbReference type="Proteomes" id="UP000789860">
    <property type="component" value="Unassembled WGS sequence"/>
</dbReference>
<dbReference type="EMBL" id="CAJVPM010000087">
    <property type="protein sequence ID" value="CAG8435702.1"/>
    <property type="molecule type" value="Genomic_DNA"/>
</dbReference>
<evidence type="ECO:0000313" key="2">
    <source>
        <dbReference type="Proteomes" id="UP000789860"/>
    </source>
</evidence>
<organism evidence="1 2">
    <name type="scientific">Scutellospora calospora</name>
    <dbReference type="NCBI Taxonomy" id="85575"/>
    <lineage>
        <taxon>Eukaryota</taxon>
        <taxon>Fungi</taxon>
        <taxon>Fungi incertae sedis</taxon>
        <taxon>Mucoromycota</taxon>
        <taxon>Glomeromycotina</taxon>
        <taxon>Glomeromycetes</taxon>
        <taxon>Diversisporales</taxon>
        <taxon>Gigasporaceae</taxon>
        <taxon>Scutellospora</taxon>
    </lineage>
</organism>
<proteinExistence type="predicted"/>
<accession>A0ACA9JUE8</accession>
<evidence type="ECO:0000313" key="1">
    <source>
        <dbReference type="EMBL" id="CAG8435702.1"/>
    </source>
</evidence>
<keyword evidence="2" id="KW-1185">Reference proteome</keyword>
<gene>
    <name evidence="1" type="ORF">SCALOS_LOCUS214</name>
</gene>
<protein>
    <submittedName>
        <fullName evidence="1">3353_t:CDS:1</fullName>
    </submittedName>
</protein>